<dbReference type="PANTHER" id="PTHR21089:SF1">
    <property type="entry name" value="BIFUNCTIONAL 3-DEHYDROQUINATE DEHYDRATASE_SHIKIMATE DEHYDROGENASE, CHLOROPLASTIC"/>
    <property type="match status" value="1"/>
</dbReference>
<dbReference type="InterPro" id="IPR013708">
    <property type="entry name" value="Shikimate_DH-bd_N"/>
</dbReference>
<evidence type="ECO:0000259" key="12">
    <source>
        <dbReference type="Pfam" id="PF08501"/>
    </source>
</evidence>
<comment type="pathway">
    <text evidence="1 11">Metabolic intermediate biosynthesis; chorismate biosynthesis; chorismate from D-erythrose 4-phosphate and phosphoenolpyruvate: step 5/7.</text>
</comment>
<evidence type="ECO:0000313" key="13">
    <source>
        <dbReference type="EMBL" id="MBY4798082.1"/>
    </source>
</evidence>
<dbReference type="InterPro" id="IPR000623">
    <property type="entry name" value="Shikimate_kinase/TSH1"/>
</dbReference>
<comment type="cofactor">
    <cofactor evidence="11">
        <name>Mg(2+)</name>
        <dbReference type="ChEBI" id="CHEBI:18420"/>
    </cofactor>
    <text evidence="11">Binds 1 Mg(2+) ion per subunit.</text>
</comment>
<dbReference type="CDD" id="cd01065">
    <property type="entry name" value="NAD_bind_Shikimate_DH"/>
    <property type="match status" value="1"/>
</dbReference>
<evidence type="ECO:0000256" key="3">
    <source>
        <dbReference type="ARBA" id="ARBA00012154"/>
    </source>
</evidence>
<dbReference type="Pfam" id="PF01202">
    <property type="entry name" value="SKI"/>
    <property type="match status" value="1"/>
</dbReference>
<feature type="binding site" evidence="11">
    <location>
        <position position="316"/>
    </location>
    <ligand>
        <name>substrate</name>
    </ligand>
</feature>
<dbReference type="InterPro" id="IPR027417">
    <property type="entry name" value="P-loop_NTPase"/>
</dbReference>
<evidence type="ECO:0000256" key="2">
    <source>
        <dbReference type="ARBA" id="ARBA00004871"/>
    </source>
</evidence>
<dbReference type="InterPro" id="IPR022893">
    <property type="entry name" value="Shikimate_DH_fam"/>
</dbReference>
<dbReference type="CDD" id="cd00464">
    <property type="entry name" value="SK"/>
    <property type="match status" value="1"/>
</dbReference>
<dbReference type="RefSeq" id="WP_222199786.1">
    <property type="nucleotide sequence ID" value="NZ_JAIMFO010000007.1"/>
</dbReference>
<keyword evidence="11" id="KW-0479">Metal-binding</keyword>
<dbReference type="PANTHER" id="PTHR21089">
    <property type="entry name" value="SHIKIMATE DEHYDROGENASE"/>
    <property type="match status" value="1"/>
</dbReference>
<evidence type="ECO:0000256" key="6">
    <source>
        <dbReference type="ARBA" id="ARBA00022741"/>
    </source>
</evidence>
<organism evidence="13 14">
    <name type="scientific">Collinsella ureilytica</name>
    <dbReference type="NCBI Taxonomy" id="2869515"/>
    <lineage>
        <taxon>Bacteria</taxon>
        <taxon>Bacillati</taxon>
        <taxon>Actinomycetota</taxon>
        <taxon>Coriobacteriia</taxon>
        <taxon>Coriobacteriales</taxon>
        <taxon>Coriobacteriaceae</taxon>
        <taxon>Collinsella</taxon>
    </lineage>
</organism>
<comment type="function">
    <text evidence="11">Catalyzes the specific phosphorylation of the 3-hydroxyl group of shikimic acid using ATP as a cosubstrate.</text>
</comment>
<dbReference type="PROSITE" id="PS01128">
    <property type="entry name" value="SHIKIMATE_KINASE"/>
    <property type="match status" value="1"/>
</dbReference>
<dbReference type="HAMAP" id="MF_00109">
    <property type="entry name" value="Shikimate_kinase"/>
    <property type="match status" value="1"/>
</dbReference>
<keyword evidence="5 11" id="KW-0808">Transferase</keyword>
<dbReference type="InterPro" id="IPR036291">
    <property type="entry name" value="NAD(P)-bd_dom_sf"/>
</dbReference>
<reference evidence="13 14" key="1">
    <citation type="submission" date="2021-08" db="EMBL/GenBank/DDBJ databases">
        <title>Collinsella faecalis sp. nov. isolated from swine faeces.</title>
        <authorList>
            <person name="Oh B.S."/>
            <person name="Lee J.H."/>
        </authorList>
    </citation>
    <scope>NUCLEOTIDE SEQUENCE [LARGE SCALE GENOMIC DNA]</scope>
    <source>
        <strain evidence="13 14">AGMB00827</strain>
    </source>
</reference>
<dbReference type="Proteomes" id="UP000700908">
    <property type="component" value="Unassembled WGS sequence"/>
</dbReference>
<evidence type="ECO:0000256" key="9">
    <source>
        <dbReference type="ARBA" id="ARBA00023141"/>
    </source>
</evidence>
<dbReference type="InterPro" id="IPR023000">
    <property type="entry name" value="Shikimate_kinase_CS"/>
</dbReference>
<feature type="binding site" evidence="11">
    <location>
        <position position="386"/>
    </location>
    <ligand>
        <name>substrate</name>
    </ligand>
</feature>
<feature type="binding site" evidence="11">
    <location>
        <begin position="270"/>
        <end position="275"/>
    </location>
    <ligand>
        <name>ATP</name>
        <dbReference type="ChEBI" id="CHEBI:30616"/>
    </ligand>
</feature>
<keyword evidence="6 11" id="KW-0547">Nucleotide-binding</keyword>
<evidence type="ECO:0000256" key="10">
    <source>
        <dbReference type="ARBA" id="ARBA00048567"/>
    </source>
</evidence>
<comment type="subunit">
    <text evidence="11">Monomer.</text>
</comment>
<comment type="caution">
    <text evidence="11">Lacks conserved residue(s) required for the propagation of feature annotation.</text>
</comment>
<dbReference type="EC" id="2.7.1.71" evidence="3 11"/>
<comment type="similarity">
    <text evidence="11">Belongs to the shikimate kinase family.</text>
</comment>
<keyword evidence="7 11" id="KW-0418">Kinase</keyword>
<comment type="caution">
    <text evidence="13">The sequence shown here is derived from an EMBL/GenBank/DDBJ whole genome shotgun (WGS) entry which is preliminary data.</text>
</comment>
<evidence type="ECO:0000256" key="8">
    <source>
        <dbReference type="ARBA" id="ARBA00022840"/>
    </source>
</evidence>
<keyword evidence="8 11" id="KW-0067">ATP-binding</keyword>
<dbReference type="SUPFAM" id="SSF53223">
    <property type="entry name" value="Aminoacid dehydrogenase-like, N-terminal domain"/>
    <property type="match status" value="1"/>
</dbReference>
<dbReference type="Pfam" id="PF08501">
    <property type="entry name" value="Shikimate_dh_N"/>
    <property type="match status" value="1"/>
</dbReference>
<evidence type="ECO:0000256" key="5">
    <source>
        <dbReference type="ARBA" id="ARBA00022679"/>
    </source>
</evidence>
<dbReference type="Gene3D" id="3.40.50.300">
    <property type="entry name" value="P-loop containing nucleotide triphosphate hydrolases"/>
    <property type="match status" value="1"/>
</dbReference>
<keyword evidence="11" id="KW-0963">Cytoplasm</keyword>
<feature type="binding site" evidence="11">
    <location>
        <position position="371"/>
    </location>
    <ligand>
        <name>ATP</name>
        <dbReference type="ChEBI" id="CHEBI:30616"/>
    </ligand>
</feature>
<evidence type="ECO:0000256" key="4">
    <source>
        <dbReference type="ARBA" id="ARBA00022605"/>
    </source>
</evidence>
<dbReference type="Gene3D" id="3.40.50.720">
    <property type="entry name" value="NAD(P)-binding Rossmann-like Domain"/>
    <property type="match status" value="1"/>
</dbReference>
<keyword evidence="11" id="KW-0460">Magnesium</keyword>
<keyword evidence="14" id="KW-1185">Reference proteome</keyword>
<protein>
    <recommendedName>
        <fullName evidence="3 11">Shikimate kinase</fullName>
        <shortName evidence="11">SK</shortName>
        <ecNumber evidence="3 11">2.7.1.71</ecNumber>
    </recommendedName>
</protein>
<feature type="binding site" evidence="11">
    <location>
        <position position="274"/>
    </location>
    <ligand>
        <name>Mg(2+)</name>
        <dbReference type="ChEBI" id="CHEBI:18420"/>
    </ligand>
</feature>
<evidence type="ECO:0000256" key="11">
    <source>
        <dbReference type="HAMAP-Rule" id="MF_00109"/>
    </source>
</evidence>
<dbReference type="SUPFAM" id="SSF51735">
    <property type="entry name" value="NAD(P)-binding Rossmann-fold domains"/>
    <property type="match status" value="1"/>
</dbReference>
<dbReference type="InterPro" id="IPR031322">
    <property type="entry name" value="Shikimate/glucono_kinase"/>
</dbReference>
<sequence>MSIKARPYGVLGRKLSHSYTPVIYRELAGLDYRRFEVEPEDLEAFLLSDTWEGINVTIPYKRSVLPYLSELSLAAQRLGNVNTITRLADGRLKGDNTDYAGFKMLACEFDLSYSGARCLIFGQGGAGQTVAAVLADLGAEVHICSRHASSSANSITYEDLSQVGSSFDVAVNCTPVGMYPDCPNAPCSLDFLPHLSGLIDIVYNPARTGLMLQAEQRGIPCIGGLLMLVAQAAEATKIYTGTSIAPAAIRSLTDRLSNTEQNLVLIGMPGAGKTTLGTLLAKRLGRPFFDSDLVLEQQLDQPIPEVIRTHGVAAFRQLEHDVLAELGKKSGAVIATGGGVVERAENYEVLHQNGTLIMIDRALDELSDEGRPLSASQGIHTLGEHRLPTLTAWADMIIPAAPTPEATLDAIVEQLSPMLVPLT</sequence>
<dbReference type="InterPro" id="IPR046346">
    <property type="entry name" value="Aminoacid_DH-like_N_sf"/>
</dbReference>
<feature type="domain" description="Shikimate dehydrogenase substrate binding N-terminal" evidence="12">
    <location>
        <begin position="10"/>
        <end position="84"/>
    </location>
</feature>
<feature type="binding site" evidence="11">
    <location>
        <position position="292"/>
    </location>
    <ligand>
        <name>substrate</name>
    </ligand>
</feature>
<dbReference type="PRINTS" id="PR01100">
    <property type="entry name" value="SHIKIMTKNASE"/>
</dbReference>
<dbReference type="EMBL" id="JAIMFO010000007">
    <property type="protein sequence ID" value="MBY4798082.1"/>
    <property type="molecule type" value="Genomic_DNA"/>
</dbReference>
<keyword evidence="4 11" id="KW-0028">Amino-acid biosynthesis</keyword>
<evidence type="ECO:0000313" key="14">
    <source>
        <dbReference type="Proteomes" id="UP000700908"/>
    </source>
</evidence>
<gene>
    <name evidence="11" type="primary">aroK</name>
    <name evidence="13" type="ORF">K6V98_06960</name>
</gene>
<dbReference type="SUPFAM" id="SSF52540">
    <property type="entry name" value="P-loop containing nucleoside triphosphate hydrolases"/>
    <property type="match status" value="1"/>
</dbReference>
<accession>A0ABS7MLD1</accession>
<dbReference type="Gene3D" id="3.40.50.10860">
    <property type="entry name" value="Leucine Dehydrogenase, chain A, domain 1"/>
    <property type="match status" value="1"/>
</dbReference>
<keyword evidence="9 11" id="KW-0057">Aromatic amino acid biosynthesis</keyword>
<evidence type="ECO:0000256" key="7">
    <source>
        <dbReference type="ARBA" id="ARBA00022777"/>
    </source>
</evidence>
<evidence type="ECO:0000256" key="1">
    <source>
        <dbReference type="ARBA" id="ARBA00004842"/>
    </source>
</evidence>
<proteinExistence type="inferred from homology"/>
<comment type="subcellular location">
    <subcellularLocation>
        <location evidence="11">Cytoplasm</location>
    </subcellularLocation>
</comment>
<feature type="binding site" evidence="11">
    <location>
        <position position="338"/>
    </location>
    <ligand>
        <name>substrate</name>
    </ligand>
</feature>
<comment type="catalytic activity">
    <reaction evidence="10 11">
        <text>shikimate + ATP = 3-phosphoshikimate + ADP + H(+)</text>
        <dbReference type="Rhea" id="RHEA:13121"/>
        <dbReference type="ChEBI" id="CHEBI:15378"/>
        <dbReference type="ChEBI" id="CHEBI:30616"/>
        <dbReference type="ChEBI" id="CHEBI:36208"/>
        <dbReference type="ChEBI" id="CHEBI:145989"/>
        <dbReference type="ChEBI" id="CHEBI:456216"/>
        <dbReference type="EC" id="2.7.1.71"/>
    </reaction>
</comment>
<name>A0ABS7MLD1_9ACTN</name>
<comment type="pathway">
    <text evidence="2">Metabolic intermediate biosynthesis; chorismate biosynthesis; chorismate from D-erythrose 4-phosphate and phosphoenolpyruvate: step 4/7.</text>
</comment>